<sequence>MFRTFALPLLVATVCIHFASPLRADQSPPAAASPSASPAHPPKFTIDVMPVLSKAGCNLGTCHGNLNGKGGLKLSLRGQDPQYDYEMLVRAAKGRRINVAAPELSLFLRKASGGVAHGGGTRFSTDSPSYQLLTHWLRHGAPGPSAEAPRLVGLEVQPTQAIVADPDRALPVHVTATFSDGTSRDVTDTACYELSNLNATVDADGVVTRDKFGETTLIVRYLQEQRPVPIAFIESRPDFVWSDPQSFNEIDRHIFAKLNRLRINPSPLCEDTVFVRRVYLDAIGRIPTADEAKAFVSDPASDKRDRLIDRLLALPEFADFWALKWADVLRTEEKVLDTEGVEVFHGWIRDNIASGRPLDQFVRDLVTGTGSTFAQPAANYYRANRDPSIRGETTARLFLGTRLQCAKCHNHPFDRWTQDDYYQWSSLFSQIGYEIGENKRQDKLDKNEFAGDQTVLVAKMDEVRNPTTDRVASPKFLGGNRLDDQAMKDRLAALADWLTAPDNKLFVQSQTNFIWYQLMGLGLVDPIDDFRLTNPPSNPPLMDWLATHFADSGFDLRSLVGTIMKSRTYQLSAEPNETNVNDRTCYSRSNVRRLPAEVILDMQSDVLDSPARFLGYPTGIRAVQIPGVRSKQARKSAPEAGDRFLKTFGKPDRILACDCERSNETTLKQVFVLVGDGLNDRLASPTNRIARLALSKRSDADVVEELYWAALSRPPTEAERTAALQLIRGPNHNPAASWKDLLSAVVSNPSGNKRADALQDIAWALLNAKEFLFRK</sequence>
<protein>
    <recommendedName>
        <fullName evidence="6">Bacterial Ig-like domain (Group 2)</fullName>
    </recommendedName>
</protein>
<evidence type="ECO:0000259" key="3">
    <source>
        <dbReference type="Pfam" id="PF07587"/>
    </source>
</evidence>
<dbReference type="PANTHER" id="PTHR35889">
    <property type="entry name" value="CYCLOINULO-OLIGOSACCHARIDE FRUCTANOTRANSFERASE-RELATED"/>
    <property type="match status" value="1"/>
</dbReference>
<evidence type="ECO:0000259" key="2">
    <source>
        <dbReference type="Pfam" id="PF07583"/>
    </source>
</evidence>
<dbReference type="Pfam" id="PF07587">
    <property type="entry name" value="PSD1"/>
    <property type="match status" value="1"/>
</dbReference>
<proteinExistence type="predicted"/>
<accession>A0ABX5XH67</accession>
<evidence type="ECO:0000313" key="5">
    <source>
        <dbReference type="Proteomes" id="UP000318081"/>
    </source>
</evidence>
<dbReference type="Gene3D" id="2.60.40.1080">
    <property type="match status" value="1"/>
</dbReference>
<feature type="signal peptide" evidence="1">
    <location>
        <begin position="1"/>
        <end position="24"/>
    </location>
</feature>
<keyword evidence="1" id="KW-0732">Signal</keyword>
<name>A0ABX5XH67_9BACT</name>
<feature type="domain" description="DUF1549" evidence="2">
    <location>
        <begin position="249"/>
        <end position="431"/>
    </location>
</feature>
<dbReference type="Proteomes" id="UP000318081">
    <property type="component" value="Chromosome"/>
</dbReference>
<evidence type="ECO:0008006" key="6">
    <source>
        <dbReference type="Google" id="ProtNLM"/>
    </source>
</evidence>
<dbReference type="InterPro" id="IPR022655">
    <property type="entry name" value="DUF1553"/>
</dbReference>
<dbReference type="RefSeq" id="WP_145207145.1">
    <property type="nucleotide sequence ID" value="NZ_CP036432.1"/>
</dbReference>
<keyword evidence="5" id="KW-1185">Reference proteome</keyword>
<gene>
    <name evidence="4" type="ORF">TBK1r_02440</name>
</gene>
<feature type="domain" description="DUF1553" evidence="3">
    <location>
        <begin position="493"/>
        <end position="726"/>
    </location>
</feature>
<evidence type="ECO:0000313" key="4">
    <source>
        <dbReference type="EMBL" id="QDV81329.1"/>
    </source>
</evidence>
<reference evidence="4 5" key="1">
    <citation type="submission" date="2019-02" db="EMBL/GenBank/DDBJ databases">
        <title>Deep-cultivation of Planctomycetes and their phenomic and genomic characterization uncovers novel biology.</title>
        <authorList>
            <person name="Wiegand S."/>
            <person name="Jogler M."/>
            <person name="Boedeker C."/>
            <person name="Pinto D."/>
            <person name="Vollmers J."/>
            <person name="Rivas-Marin E."/>
            <person name="Kohn T."/>
            <person name="Peeters S.H."/>
            <person name="Heuer A."/>
            <person name="Rast P."/>
            <person name="Oberbeckmann S."/>
            <person name="Bunk B."/>
            <person name="Jeske O."/>
            <person name="Meyerdierks A."/>
            <person name="Storesund J.E."/>
            <person name="Kallscheuer N."/>
            <person name="Luecker S."/>
            <person name="Lage O.M."/>
            <person name="Pohl T."/>
            <person name="Merkel B.J."/>
            <person name="Hornburger P."/>
            <person name="Mueller R.-W."/>
            <person name="Bruemmer F."/>
            <person name="Labrenz M."/>
            <person name="Spormann A.M."/>
            <person name="Op den Camp H."/>
            <person name="Overmann J."/>
            <person name="Amann R."/>
            <person name="Jetten M.S.M."/>
            <person name="Mascher T."/>
            <person name="Medema M.H."/>
            <person name="Devos D.P."/>
            <person name="Kaster A.-K."/>
            <person name="Ovreas L."/>
            <person name="Rohde M."/>
            <person name="Galperin M.Y."/>
            <person name="Jogler C."/>
        </authorList>
    </citation>
    <scope>NUCLEOTIDE SEQUENCE [LARGE SCALE GENOMIC DNA]</scope>
    <source>
        <strain evidence="4 5">TBK1r</strain>
    </source>
</reference>
<evidence type="ECO:0000256" key="1">
    <source>
        <dbReference type="SAM" id="SignalP"/>
    </source>
</evidence>
<feature type="chain" id="PRO_5047269997" description="Bacterial Ig-like domain (Group 2)" evidence="1">
    <location>
        <begin position="25"/>
        <end position="775"/>
    </location>
</feature>
<dbReference type="EMBL" id="CP036432">
    <property type="protein sequence ID" value="QDV81329.1"/>
    <property type="molecule type" value="Genomic_DNA"/>
</dbReference>
<organism evidence="4 5">
    <name type="scientific">Stieleria magnilauensis</name>
    <dbReference type="NCBI Taxonomy" id="2527963"/>
    <lineage>
        <taxon>Bacteria</taxon>
        <taxon>Pseudomonadati</taxon>
        <taxon>Planctomycetota</taxon>
        <taxon>Planctomycetia</taxon>
        <taxon>Pirellulales</taxon>
        <taxon>Pirellulaceae</taxon>
        <taxon>Stieleria</taxon>
    </lineage>
</organism>
<dbReference type="Pfam" id="PF07583">
    <property type="entry name" value="PSCyt2"/>
    <property type="match status" value="1"/>
</dbReference>
<dbReference type="PANTHER" id="PTHR35889:SF3">
    <property type="entry name" value="F-BOX DOMAIN-CONTAINING PROTEIN"/>
    <property type="match status" value="1"/>
</dbReference>
<dbReference type="InterPro" id="IPR011444">
    <property type="entry name" value="DUF1549"/>
</dbReference>